<evidence type="ECO:0000256" key="6">
    <source>
        <dbReference type="ARBA" id="ARBA00068028"/>
    </source>
</evidence>
<evidence type="ECO:0000256" key="2">
    <source>
        <dbReference type="ARBA" id="ARBA00004496"/>
    </source>
</evidence>
<dbReference type="SUPFAM" id="SSF50729">
    <property type="entry name" value="PH domain-like"/>
    <property type="match status" value="1"/>
</dbReference>
<name>A0A093R5E2_PHACA</name>
<dbReference type="Pfam" id="PF00638">
    <property type="entry name" value="Ran_BP1"/>
    <property type="match status" value="1"/>
</dbReference>
<evidence type="ECO:0000256" key="3">
    <source>
        <dbReference type="ARBA" id="ARBA00022490"/>
    </source>
</evidence>
<feature type="compositionally biased region" description="Polar residues" evidence="7">
    <location>
        <begin position="414"/>
        <end position="427"/>
    </location>
</feature>
<dbReference type="Proteomes" id="UP000053238">
    <property type="component" value="Unassembled WGS sequence"/>
</dbReference>
<dbReference type="CDD" id="cd13180">
    <property type="entry name" value="RanBD_RanBP3"/>
    <property type="match status" value="1"/>
</dbReference>
<comment type="function">
    <text evidence="5">Nuclear export factor for BMP-specific SMAD1/5/8 that plays a critical role in terminating BMP signaling and regulating mesenchymal stem cell differentiation by blocking osteoblast differentiation to promote myogenic differention. Directly recognizes dephosphorylated SMAD1/5/8 and mediates their nuclear export in a Ran-dependent manner.</text>
</comment>
<accession>A0A093R5E2</accession>
<evidence type="ECO:0000256" key="7">
    <source>
        <dbReference type="SAM" id="MobiDB-lite"/>
    </source>
</evidence>
<dbReference type="GO" id="GO:0005737">
    <property type="term" value="C:cytoplasm"/>
    <property type="evidence" value="ECO:0007669"/>
    <property type="project" value="UniProtKB-SubCell"/>
</dbReference>
<organism evidence="9 10">
    <name type="scientific">Phalacrocorax carbo</name>
    <name type="common">Great cormorant</name>
    <name type="synonym">Pelecanus carbo</name>
    <dbReference type="NCBI Taxonomy" id="9209"/>
    <lineage>
        <taxon>Eukaryota</taxon>
        <taxon>Metazoa</taxon>
        <taxon>Chordata</taxon>
        <taxon>Craniata</taxon>
        <taxon>Vertebrata</taxon>
        <taxon>Euteleostomi</taxon>
        <taxon>Archelosauria</taxon>
        <taxon>Archosauria</taxon>
        <taxon>Dinosauria</taxon>
        <taxon>Saurischia</taxon>
        <taxon>Theropoda</taxon>
        <taxon>Coelurosauria</taxon>
        <taxon>Aves</taxon>
        <taxon>Neognathae</taxon>
        <taxon>Neoaves</taxon>
        <taxon>Aequornithes</taxon>
        <taxon>Suliformes</taxon>
        <taxon>Phalacrocoracidae</taxon>
        <taxon>Phalacrocorax</taxon>
    </lineage>
</organism>
<evidence type="ECO:0000259" key="8">
    <source>
        <dbReference type="PROSITE" id="PS50196"/>
    </source>
</evidence>
<dbReference type="FunFam" id="2.30.29.30:FF:000228">
    <property type="entry name" value="ran-binding protein 3-like isoform X2"/>
    <property type="match status" value="1"/>
</dbReference>
<dbReference type="InterPro" id="IPR011993">
    <property type="entry name" value="PH-like_dom_sf"/>
</dbReference>
<dbReference type="PANTHER" id="PTHR23138:SF88">
    <property type="entry name" value="RAN-BINDING PROTEIN 3-LIKE"/>
    <property type="match status" value="1"/>
</dbReference>
<feature type="non-terminal residue" evidence="9">
    <location>
        <position position="1"/>
    </location>
</feature>
<protein>
    <recommendedName>
        <fullName evidence="6">Ran-binding protein 3-like</fullName>
    </recommendedName>
</protein>
<evidence type="ECO:0000256" key="5">
    <source>
        <dbReference type="ARBA" id="ARBA00059866"/>
    </source>
</evidence>
<feature type="compositionally biased region" description="Polar residues" evidence="7">
    <location>
        <begin position="57"/>
        <end position="74"/>
    </location>
</feature>
<dbReference type="SMART" id="SM00160">
    <property type="entry name" value="RanBD"/>
    <property type="match status" value="1"/>
</dbReference>
<feature type="non-terminal residue" evidence="9">
    <location>
        <position position="459"/>
    </location>
</feature>
<gene>
    <name evidence="9" type="ORF">N336_08499</name>
</gene>
<dbReference type="Gene3D" id="2.30.29.30">
    <property type="entry name" value="Pleckstrin-homology domain (PH domain)/Phosphotyrosine-binding domain (PTB)"/>
    <property type="match status" value="1"/>
</dbReference>
<reference evidence="9 10" key="1">
    <citation type="submission" date="2014-04" db="EMBL/GenBank/DDBJ databases">
        <title>Genome evolution of avian class.</title>
        <authorList>
            <person name="Zhang G."/>
            <person name="Li C."/>
        </authorList>
    </citation>
    <scope>NUCLEOTIDE SEQUENCE [LARGE SCALE GENOMIC DNA]</scope>
    <source>
        <strain evidence="9">BGI_N336</strain>
    </source>
</reference>
<dbReference type="EMBL" id="KL439621">
    <property type="protein sequence ID" value="KFW93850.1"/>
    <property type="molecule type" value="Genomic_DNA"/>
</dbReference>
<feature type="compositionally biased region" description="Low complexity" evidence="7">
    <location>
        <begin position="44"/>
        <end position="56"/>
    </location>
</feature>
<evidence type="ECO:0000313" key="10">
    <source>
        <dbReference type="Proteomes" id="UP000053238"/>
    </source>
</evidence>
<evidence type="ECO:0000256" key="4">
    <source>
        <dbReference type="ARBA" id="ARBA00023242"/>
    </source>
</evidence>
<evidence type="ECO:0000256" key="1">
    <source>
        <dbReference type="ARBA" id="ARBA00004123"/>
    </source>
</evidence>
<feature type="domain" description="RanBD1" evidence="8">
    <location>
        <begin position="270"/>
        <end position="357"/>
    </location>
</feature>
<keyword evidence="3" id="KW-0963">Cytoplasm</keyword>
<feature type="region of interest" description="Disordered" evidence="7">
    <location>
        <begin position="410"/>
        <end position="459"/>
    </location>
</feature>
<dbReference type="GO" id="GO:0005634">
    <property type="term" value="C:nucleus"/>
    <property type="evidence" value="ECO:0007669"/>
    <property type="project" value="UniProtKB-SubCell"/>
</dbReference>
<feature type="compositionally biased region" description="Acidic residues" evidence="7">
    <location>
        <begin position="429"/>
        <end position="439"/>
    </location>
</feature>
<dbReference type="AlphaFoldDB" id="A0A093R5E2"/>
<keyword evidence="4" id="KW-0539">Nucleus</keyword>
<sequence length="459" mass="51294">ERSVLAQPTFVFEKKHRPLKRPAEDLVCKAENDFVSFSRKRARSSSFTSQKSDSQSNTETTLAQRRGRSSSFTILPTFPPSQPVKNNNIFMTSAFLRKNPDLIKSTKEGSLSQSQLRNVIRPAILQPPQALACPENPVVSLVTKKEACAQLSEDSSYSSAENSVGFKTAARSSTTLNLSSSKTTQSQSFADRSVQNSSNSDFVFGENMVERVLELLKSQVILCASSVVLKTFPLQKGFPFSFFFFPFSPTETVLLRNATLIESAGACISKPVEKILLDKVDVITGEEAEHNVLQINCKLFVFSKLSLTWIERGRGSLRLNDTSSNKCGMLQSRLIMRNQGSLRLLLNTRLWDQMIVKRANRKSLCFTATDQKDHSVQVFLIQASSKDTGYLYAAIHHRLVALRSFAEQEPDANQVDTESEMSFQPLNCDSEDEDDDEEITQVSSGGSDHSRWNRKRSVV</sequence>
<dbReference type="InterPro" id="IPR045255">
    <property type="entry name" value="RanBP1-like"/>
</dbReference>
<dbReference type="GO" id="GO:0046332">
    <property type="term" value="F:SMAD binding"/>
    <property type="evidence" value="ECO:0007669"/>
    <property type="project" value="UniProtKB-ARBA"/>
</dbReference>
<dbReference type="GO" id="GO:0006611">
    <property type="term" value="P:protein export from nucleus"/>
    <property type="evidence" value="ECO:0007669"/>
    <property type="project" value="TreeGrafter"/>
</dbReference>
<dbReference type="PANTHER" id="PTHR23138">
    <property type="entry name" value="RAN BINDING PROTEIN"/>
    <property type="match status" value="1"/>
</dbReference>
<evidence type="ECO:0000313" key="9">
    <source>
        <dbReference type="EMBL" id="KFW93850.1"/>
    </source>
</evidence>
<feature type="region of interest" description="Disordered" evidence="7">
    <location>
        <begin position="38"/>
        <end position="79"/>
    </location>
</feature>
<dbReference type="InterPro" id="IPR000156">
    <property type="entry name" value="Ran_bind_dom"/>
</dbReference>
<proteinExistence type="predicted"/>
<comment type="subcellular location">
    <subcellularLocation>
        <location evidence="2">Cytoplasm</location>
    </subcellularLocation>
    <subcellularLocation>
        <location evidence="1">Nucleus</location>
    </subcellularLocation>
</comment>
<dbReference type="PROSITE" id="PS50196">
    <property type="entry name" value="RANBD1"/>
    <property type="match status" value="1"/>
</dbReference>
<keyword evidence="10" id="KW-1185">Reference proteome</keyword>